<reference evidence="4" key="1">
    <citation type="submission" date="2017-01" db="EMBL/GenBank/DDBJ databases">
        <authorList>
            <person name="Wang Y."/>
            <person name="White M."/>
            <person name="Kvist S."/>
            <person name="Moncalvo J.-M."/>
        </authorList>
    </citation>
    <scope>NUCLEOTIDE SEQUENCE [LARGE SCALE GENOMIC DNA]</scope>
    <source>
        <strain evidence="4">COL-18-3</strain>
    </source>
</reference>
<feature type="region of interest" description="Disordered" evidence="1">
    <location>
        <begin position="1"/>
        <end position="25"/>
    </location>
</feature>
<keyword evidence="4" id="KW-1185">Reference proteome</keyword>
<feature type="region of interest" description="Disordered" evidence="1">
    <location>
        <begin position="243"/>
        <end position="278"/>
    </location>
</feature>
<dbReference type="OrthoDB" id="524326at2759"/>
<dbReference type="Gene3D" id="1.10.8.10">
    <property type="entry name" value="DNA helicase RuvA subunit, C-terminal domain"/>
    <property type="match status" value="1"/>
</dbReference>
<feature type="region of interest" description="Disordered" evidence="1">
    <location>
        <begin position="412"/>
        <end position="460"/>
    </location>
</feature>
<dbReference type="InterPro" id="IPR009060">
    <property type="entry name" value="UBA-like_sf"/>
</dbReference>
<dbReference type="SUPFAM" id="SSF46934">
    <property type="entry name" value="UBA-like"/>
    <property type="match status" value="1"/>
</dbReference>
<evidence type="ECO:0000313" key="3">
    <source>
        <dbReference type="EMBL" id="OMH83068.1"/>
    </source>
</evidence>
<proteinExistence type="predicted"/>
<dbReference type="AlphaFoldDB" id="A0A1R1PQ42"/>
<evidence type="ECO:0000259" key="2">
    <source>
        <dbReference type="PROSITE" id="PS50030"/>
    </source>
</evidence>
<accession>A0A1R1PQ42</accession>
<feature type="compositionally biased region" description="Polar residues" evidence="1">
    <location>
        <begin position="427"/>
        <end position="460"/>
    </location>
</feature>
<dbReference type="Proteomes" id="UP000188320">
    <property type="component" value="Unassembled WGS sequence"/>
</dbReference>
<feature type="region of interest" description="Disordered" evidence="1">
    <location>
        <begin position="107"/>
        <end position="226"/>
    </location>
</feature>
<evidence type="ECO:0000256" key="1">
    <source>
        <dbReference type="SAM" id="MobiDB-lite"/>
    </source>
</evidence>
<feature type="region of interest" description="Disordered" evidence="1">
    <location>
        <begin position="564"/>
        <end position="624"/>
    </location>
</feature>
<feature type="region of interest" description="Disordered" evidence="1">
    <location>
        <begin position="43"/>
        <end position="66"/>
    </location>
</feature>
<evidence type="ECO:0000313" key="4">
    <source>
        <dbReference type="Proteomes" id="UP000188320"/>
    </source>
</evidence>
<feature type="compositionally biased region" description="Low complexity" evidence="1">
    <location>
        <begin position="167"/>
        <end position="178"/>
    </location>
</feature>
<feature type="compositionally biased region" description="Basic and acidic residues" evidence="1">
    <location>
        <begin position="108"/>
        <end position="137"/>
    </location>
</feature>
<dbReference type="SMART" id="SM00165">
    <property type="entry name" value="UBA"/>
    <property type="match status" value="1"/>
</dbReference>
<protein>
    <recommendedName>
        <fullName evidence="2">UBA domain-containing protein</fullName>
    </recommendedName>
</protein>
<feature type="compositionally biased region" description="Polar residues" evidence="1">
    <location>
        <begin position="490"/>
        <end position="502"/>
    </location>
</feature>
<gene>
    <name evidence="3" type="ORF">AX774_g3438</name>
</gene>
<name>A0A1R1PQ42_ZANCU</name>
<comment type="caution">
    <text evidence="3">The sequence shown here is derived from an EMBL/GenBank/DDBJ whole genome shotgun (WGS) entry which is preliminary data.</text>
</comment>
<feature type="compositionally biased region" description="Basic and acidic residues" evidence="1">
    <location>
        <begin position="54"/>
        <end position="66"/>
    </location>
</feature>
<feature type="compositionally biased region" description="Basic and acidic residues" evidence="1">
    <location>
        <begin position="8"/>
        <end position="25"/>
    </location>
</feature>
<feature type="domain" description="UBA" evidence="2">
    <location>
        <begin position="664"/>
        <end position="707"/>
    </location>
</feature>
<dbReference type="PROSITE" id="PS50030">
    <property type="entry name" value="UBA"/>
    <property type="match status" value="1"/>
</dbReference>
<feature type="region of interest" description="Disordered" evidence="1">
    <location>
        <begin position="481"/>
        <end position="515"/>
    </location>
</feature>
<feature type="compositionally biased region" description="Polar residues" evidence="1">
    <location>
        <begin position="252"/>
        <end position="266"/>
    </location>
</feature>
<feature type="compositionally biased region" description="Polar residues" evidence="1">
    <location>
        <begin position="179"/>
        <end position="198"/>
    </location>
</feature>
<organism evidence="3 4">
    <name type="scientific">Zancudomyces culisetae</name>
    <name type="common">Gut fungus</name>
    <name type="synonym">Smittium culisetae</name>
    <dbReference type="NCBI Taxonomy" id="1213189"/>
    <lineage>
        <taxon>Eukaryota</taxon>
        <taxon>Fungi</taxon>
        <taxon>Fungi incertae sedis</taxon>
        <taxon>Zoopagomycota</taxon>
        <taxon>Kickxellomycotina</taxon>
        <taxon>Harpellomycetes</taxon>
        <taxon>Harpellales</taxon>
        <taxon>Legeriomycetaceae</taxon>
        <taxon>Zancudomyces</taxon>
    </lineage>
</organism>
<feature type="compositionally biased region" description="Low complexity" evidence="1">
    <location>
        <begin position="608"/>
        <end position="619"/>
    </location>
</feature>
<sequence length="708" mass="77127">DEDENEEKDEKRVEGTGDHEQGKGDILDIIEKEKNVTNENKAALVNVEPIGDPEGEKLSEKEPEEAKKEVLEMAQSVERRDAYEMLGETGESGNKGLGITVEAQMEGDAGHKEKVEVDEEQKEKQDIVIEQKPHIDANEMSTEKPAQGKPSHIVNNETLKLDHDSHTTTTTTTTTHTTEPSTLLPSQKESKANITSTAPLIPLETTDSESSSEPDQRVSVSSNQLDTSNLGFTSFALDSSPLSVSKKHNADANANSNFNKRSLQNELDSDRGSDSSSVSELENIALSHIKPIDKATSHDPEFSEKFPASLVGAGDSVANEGNRLKDEFDLLFENLNPNSSKLIPDRQKSNPIETVRPKTGSDLDFTNIFAPSASSTQPDNLFSNPFVLDSEPISTDRDIDDPFLRIATSADVPTSFTSSPPPPIFSENINDTKPSASKSTRSTALTTDSVPQTSAFPVPSPQNRFSLTKFNFQDPKIDPIDLPTDVANPLPSTKSNVSSFENSTHHDSPEASLPTLHTVNTAKTNSIEISPVLVVDDSGAQSKKLANRRKSKFNFLNISNIIPTKSSKNKKDNESDSTKSKSKKNKSSLGFSRSNTGTIGRGNGGSGSNSRQGSRSNSGAPTSDDVLITTALQNSLAEQEYNQSYVENNMTDADKAILKNRDWFSNPNCLVTYLNLKNMGFEPSKVADALELNNFNFNVAMDYLLKNS</sequence>
<feature type="non-terminal residue" evidence="3">
    <location>
        <position position="1"/>
    </location>
</feature>
<dbReference type="EMBL" id="LSSK01000519">
    <property type="protein sequence ID" value="OMH83068.1"/>
    <property type="molecule type" value="Genomic_DNA"/>
</dbReference>
<feature type="compositionally biased region" description="Basic and acidic residues" evidence="1">
    <location>
        <begin position="569"/>
        <end position="579"/>
    </location>
</feature>
<dbReference type="InterPro" id="IPR015940">
    <property type="entry name" value="UBA"/>
</dbReference>